<evidence type="ECO:0000313" key="10">
    <source>
        <dbReference type="Proteomes" id="UP000886653"/>
    </source>
</evidence>
<keyword evidence="4 8" id="KW-0812">Transmembrane</keyword>
<evidence type="ECO:0008006" key="11">
    <source>
        <dbReference type="Google" id="ProtNLM"/>
    </source>
</evidence>
<keyword evidence="6 8" id="KW-0472">Membrane</keyword>
<keyword evidence="5 8" id="KW-1133">Transmembrane helix</keyword>
<dbReference type="OrthoDB" id="627262at2759"/>
<gene>
    <name evidence="9" type="ORF">CROQUDRAFT_40290</name>
</gene>
<feature type="transmembrane region" description="Helical" evidence="8">
    <location>
        <begin position="685"/>
        <end position="707"/>
    </location>
</feature>
<dbReference type="NCBIfam" id="TIGR00728">
    <property type="entry name" value="OPT_sfam"/>
    <property type="match status" value="1"/>
</dbReference>
<feature type="transmembrane region" description="Helical" evidence="8">
    <location>
        <begin position="429"/>
        <end position="451"/>
    </location>
</feature>
<feature type="transmembrane region" description="Helical" evidence="8">
    <location>
        <begin position="604"/>
        <end position="626"/>
    </location>
</feature>
<evidence type="ECO:0000256" key="7">
    <source>
        <dbReference type="SAM" id="MobiDB-lite"/>
    </source>
</evidence>
<name>A0A9P6NPB8_9BASI</name>
<dbReference type="Proteomes" id="UP000886653">
    <property type="component" value="Unassembled WGS sequence"/>
</dbReference>
<dbReference type="EMBL" id="MU167230">
    <property type="protein sequence ID" value="KAG0149202.1"/>
    <property type="molecule type" value="Genomic_DNA"/>
</dbReference>
<evidence type="ECO:0000256" key="1">
    <source>
        <dbReference type="ARBA" id="ARBA00004141"/>
    </source>
</evidence>
<feature type="transmembrane region" description="Helical" evidence="8">
    <location>
        <begin position="105"/>
        <end position="125"/>
    </location>
</feature>
<dbReference type="GO" id="GO:0000329">
    <property type="term" value="C:fungal-type vacuole membrane"/>
    <property type="evidence" value="ECO:0007669"/>
    <property type="project" value="TreeGrafter"/>
</dbReference>
<comment type="similarity">
    <text evidence="2">Belongs to the oligopeptide OPT transporter family.</text>
</comment>
<feature type="transmembrane region" description="Helical" evidence="8">
    <location>
        <begin position="286"/>
        <end position="303"/>
    </location>
</feature>
<dbReference type="PANTHER" id="PTHR31645">
    <property type="entry name" value="OLIGOPEPTIDE TRANSPORTER YGL114W-RELATED"/>
    <property type="match status" value="1"/>
</dbReference>
<feature type="transmembrane region" description="Helical" evidence="8">
    <location>
        <begin position="65"/>
        <end position="84"/>
    </location>
</feature>
<feature type="transmembrane region" description="Helical" evidence="8">
    <location>
        <begin position="646"/>
        <end position="673"/>
    </location>
</feature>
<feature type="transmembrane region" description="Helical" evidence="8">
    <location>
        <begin position="310"/>
        <end position="327"/>
    </location>
</feature>
<evidence type="ECO:0000256" key="3">
    <source>
        <dbReference type="ARBA" id="ARBA00022448"/>
    </source>
</evidence>
<evidence type="ECO:0000256" key="6">
    <source>
        <dbReference type="ARBA" id="ARBA00023136"/>
    </source>
</evidence>
<dbReference type="InterPro" id="IPR045035">
    <property type="entry name" value="YSL-like"/>
</dbReference>
<dbReference type="Pfam" id="PF03169">
    <property type="entry name" value="OPT"/>
    <property type="match status" value="1"/>
</dbReference>
<feature type="transmembrane region" description="Helical" evidence="8">
    <location>
        <begin position="545"/>
        <end position="566"/>
    </location>
</feature>
<feature type="region of interest" description="Disordered" evidence="7">
    <location>
        <begin position="384"/>
        <end position="419"/>
    </location>
</feature>
<accession>A0A9P6NPB8</accession>
<feature type="compositionally biased region" description="Polar residues" evidence="7">
    <location>
        <begin position="398"/>
        <end position="410"/>
    </location>
</feature>
<feature type="transmembrane region" description="Helical" evidence="8">
    <location>
        <begin position="37"/>
        <end position="59"/>
    </location>
</feature>
<feature type="transmembrane region" description="Helical" evidence="8">
    <location>
        <begin position="137"/>
        <end position="160"/>
    </location>
</feature>
<dbReference type="InterPro" id="IPR004813">
    <property type="entry name" value="OPT"/>
</dbReference>
<evidence type="ECO:0000256" key="5">
    <source>
        <dbReference type="ARBA" id="ARBA00022989"/>
    </source>
</evidence>
<evidence type="ECO:0000256" key="4">
    <source>
        <dbReference type="ARBA" id="ARBA00022692"/>
    </source>
</evidence>
<comment type="subcellular location">
    <subcellularLocation>
        <location evidence="1">Membrane</location>
        <topology evidence="1">Multi-pass membrane protein</topology>
    </subcellularLocation>
</comment>
<organism evidence="9 10">
    <name type="scientific">Cronartium quercuum f. sp. fusiforme G11</name>
    <dbReference type="NCBI Taxonomy" id="708437"/>
    <lineage>
        <taxon>Eukaryota</taxon>
        <taxon>Fungi</taxon>
        <taxon>Dikarya</taxon>
        <taxon>Basidiomycota</taxon>
        <taxon>Pucciniomycotina</taxon>
        <taxon>Pucciniomycetes</taxon>
        <taxon>Pucciniales</taxon>
        <taxon>Coleosporiaceae</taxon>
        <taxon>Cronartium</taxon>
    </lineage>
</organism>
<feature type="transmembrane region" description="Helical" evidence="8">
    <location>
        <begin position="457"/>
        <end position="477"/>
    </location>
</feature>
<dbReference type="AlphaFoldDB" id="A0A9P6NPB8"/>
<evidence type="ECO:0000256" key="2">
    <source>
        <dbReference type="ARBA" id="ARBA00008807"/>
    </source>
</evidence>
<keyword evidence="3" id="KW-0813">Transport</keyword>
<dbReference type="PANTHER" id="PTHR31645:SF0">
    <property type="entry name" value="OLIGOPEPTIDE TRANSPORTER YGL114W-RELATED"/>
    <property type="match status" value="1"/>
</dbReference>
<keyword evidence="10" id="KW-1185">Reference proteome</keyword>
<comment type="caution">
    <text evidence="9">The sequence shown here is derived from an EMBL/GenBank/DDBJ whole genome shotgun (WGS) entry which is preliminary data.</text>
</comment>
<reference evidence="9" key="1">
    <citation type="submission" date="2013-11" db="EMBL/GenBank/DDBJ databases">
        <title>Genome sequence of the fusiform rust pathogen reveals effectors for host alternation and coevolution with pine.</title>
        <authorList>
            <consortium name="DOE Joint Genome Institute"/>
            <person name="Smith K."/>
            <person name="Pendleton A."/>
            <person name="Kubisiak T."/>
            <person name="Anderson C."/>
            <person name="Salamov A."/>
            <person name="Aerts A."/>
            <person name="Riley R."/>
            <person name="Clum A."/>
            <person name="Lindquist E."/>
            <person name="Ence D."/>
            <person name="Campbell M."/>
            <person name="Kronenberg Z."/>
            <person name="Feau N."/>
            <person name="Dhillon B."/>
            <person name="Hamelin R."/>
            <person name="Burleigh J."/>
            <person name="Smith J."/>
            <person name="Yandell M."/>
            <person name="Nelson C."/>
            <person name="Grigoriev I."/>
            <person name="Davis J."/>
        </authorList>
    </citation>
    <scope>NUCLEOTIDE SEQUENCE</scope>
    <source>
        <strain evidence="9">G11</strain>
    </source>
</reference>
<evidence type="ECO:0000256" key="8">
    <source>
        <dbReference type="SAM" id="Phobius"/>
    </source>
</evidence>
<proteinExistence type="inferred from homology"/>
<sequence>METSHPTSHRPLRLDQEPITEYLSLTGSREHEFDPDFTFCSVGVGLGIGIMLAFTNMYFGLQTGWISMMSLQSSLLGYAIFKVLPGRFLHRPLSIKENILLQTTATAMGTMPLAAGLVGILPALAQLSLELDGTGPIILSPLALIGWCLAVAFFGVYLAIPLRKQVIVKEQLAFPSGTATAQILSVLHDLPPPTQRSTSRERGALFLPHDSSTREYIPLPGGVDQEPNPHFKRILQTPDMDHFKISQWRSLNISFGISILFTLASLAFPVLYAIPVFDIFGPVAHTWLWWFTPSLAFVGQGIIMGFHTVYSMNLGMLVGWGLLSPLAKSRGWAPGDVGDSESGSKGWILWPALSIMMVESIVSLSSVLLSYIIQQRQRHHHHIARSIHSSPRPRAAHRQNSADSFSSVTSRGDDPDIDDDDKGTVGVKWMLAGFAGSCVICTVFMALIFGVHPNQGIQWWATLIALALASVFSLLGVRALGETDLNPVSAIGKISQLLFGLIQPNNIVANLIAGGISEAGATQCGEIMQDFKTGYLHHASPRSMFYGQMIGSFVSAFVSSAVYLIYSRTFKLPSTAFPVPTAAVWLSLARLVNSGSLPPRSKEAMAIFGVVFFFTSTARLLASSTVLLSSSNQSKIAWARFLPSGIAFSVGFINTPSFCMSRMIGGVIAHFVSRRSVSGTNDPKVRWIIIASGFVLGEGFGSVIGLIARSAGFGPLSCWGCGAGGGGYCGGC</sequence>
<evidence type="ECO:0000313" key="9">
    <source>
        <dbReference type="EMBL" id="KAG0149202.1"/>
    </source>
</evidence>
<protein>
    <recommendedName>
        <fullName evidence="11">Oligopeptide transporter</fullName>
    </recommendedName>
</protein>
<feature type="transmembrane region" description="Helical" evidence="8">
    <location>
        <begin position="253"/>
        <end position="274"/>
    </location>
</feature>
<dbReference type="GO" id="GO:0035673">
    <property type="term" value="F:oligopeptide transmembrane transporter activity"/>
    <property type="evidence" value="ECO:0007669"/>
    <property type="project" value="InterPro"/>
</dbReference>
<feature type="transmembrane region" description="Helical" evidence="8">
    <location>
        <begin position="347"/>
        <end position="373"/>
    </location>
</feature>